<reference evidence="2 4" key="2">
    <citation type="submission" date="2024-06" db="EMBL/GenBank/DDBJ databases">
        <title>Genome sequencing of Agrobacterium spp. from tobacco in Serbia.</title>
        <authorList>
            <person name="Ilicic R.J."/>
            <person name="Studholme D.J."/>
            <person name="Jelusic A."/>
            <person name="Barac G."/>
            <person name="Bagi F."/>
            <person name="Popovic Milovanovic T."/>
        </authorList>
    </citation>
    <scope>NUCLEOTIDE SEQUENCE [LARGE SCALE GENOMIC DNA]</scope>
    <source>
        <strain evidence="2 4">DA1</strain>
    </source>
</reference>
<dbReference type="Proteomes" id="UP001438189">
    <property type="component" value="Unassembled WGS sequence"/>
</dbReference>
<dbReference type="EMBL" id="JACIHP010000001">
    <property type="protein sequence ID" value="MBB4489749.1"/>
    <property type="molecule type" value="Genomic_DNA"/>
</dbReference>
<keyword evidence="3" id="KW-1185">Reference proteome</keyword>
<evidence type="ECO:0000313" key="1">
    <source>
        <dbReference type="EMBL" id="MBB4489749.1"/>
    </source>
</evidence>
<sequence length="54" mass="5848">MINLLFRDLFVAQMSIKFNACIAAPSILFLAERAAAISVAALTIVCSTKTFPFP</sequence>
<reference evidence="1 3" key="1">
    <citation type="submission" date="2020-08" db="EMBL/GenBank/DDBJ databases">
        <title>Genomic Encyclopedia of Type Strains, Phase IV (KMG-V): Genome sequencing to study the core and pangenomes of soil and plant-associated prokaryotes.</title>
        <authorList>
            <person name="Whitman W."/>
        </authorList>
    </citation>
    <scope>NUCLEOTIDE SEQUENCE [LARGE SCALE GENOMIC DNA]</scope>
    <source>
        <strain evidence="1 3">SEMIA 461</strain>
    </source>
</reference>
<evidence type="ECO:0000313" key="3">
    <source>
        <dbReference type="Proteomes" id="UP000534590"/>
    </source>
</evidence>
<comment type="caution">
    <text evidence="2">The sequence shown here is derived from an EMBL/GenBank/DDBJ whole genome shotgun (WGS) entry which is preliminary data.</text>
</comment>
<organism evidence="2 4">
    <name type="scientific">Agrobacterium radiobacter</name>
    <dbReference type="NCBI Taxonomy" id="362"/>
    <lineage>
        <taxon>Bacteria</taxon>
        <taxon>Pseudomonadati</taxon>
        <taxon>Pseudomonadota</taxon>
        <taxon>Alphaproteobacteria</taxon>
        <taxon>Hyphomicrobiales</taxon>
        <taxon>Rhizobiaceae</taxon>
        <taxon>Rhizobium/Agrobacterium group</taxon>
        <taxon>Agrobacterium</taxon>
        <taxon>Agrobacterium tumefaciens complex</taxon>
    </lineage>
</organism>
<gene>
    <name evidence="2" type="ORF">ABVB70_01260</name>
    <name evidence="1" type="ORF">GGE40_001529</name>
</gene>
<dbReference type="Proteomes" id="UP000534590">
    <property type="component" value="Unassembled WGS sequence"/>
</dbReference>
<evidence type="ECO:0000313" key="4">
    <source>
        <dbReference type="Proteomes" id="UP001438189"/>
    </source>
</evidence>
<name>A0ABD5LEX0_AGRRD</name>
<evidence type="ECO:0000313" key="2">
    <source>
        <dbReference type="EMBL" id="MES4988945.1"/>
    </source>
</evidence>
<dbReference type="RefSeq" id="WP_153463487.1">
    <property type="nucleotide sequence ID" value="NZ_CBCSCS010000001.1"/>
</dbReference>
<dbReference type="GeneID" id="92923484"/>
<protein>
    <submittedName>
        <fullName evidence="2">Uncharacterized protein</fullName>
    </submittedName>
</protein>
<accession>A0ABD5LEX0</accession>
<dbReference type="AlphaFoldDB" id="A0ABD5LEX0"/>
<proteinExistence type="predicted"/>
<dbReference type="EMBL" id="JBETME010000001">
    <property type="protein sequence ID" value="MES4988945.1"/>
    <property type="molecule type" value="Genomic_DNA"/>
</dbReference>